<dbReference type="EMBL" id="HBUF01189266">
    <property type="protein sequence ID" value="CAG6657695.1"/>
    <property type="molecule type" value="Transcribed_RNA"/>
</dbReference>
<name>A0A8D8RXQ0_9HEMI</name>
<sequence length="105" mass="12477">MIRRPPRFTLFPNPPLFRYGIPNFSYLQGFFQSKPKEPVKTIFVPQKSPLHFPIIFDDATHVQFCDKSKFVVISIVGLTGQKLWVQSLYRTKMFEWQIMYRPSSF</sequence>
<dbReference type="AlphaFoldDB" id="A0A8D8RXQ0"/>
<protein>
    <submittedName>
        <fullName evidence="1">Uncharacterized protein</fullName>
    </submittedName>
</protein>
<proteinExistence type="predicted"/>
<organism evidence="1">
    <name type="scientific">Cacopsylla melanoneura</name>
    <dbReference type="NCBI Taxonomy" id="428564"/>
    <lineage>
        <taxon>Eukaryota</taxon>
        <taxon>Metazoa</taxon>
        <taxon>Ecdysozoa</taxon>
        <taxon>Arthropoda</taxon>
        <taxon>Hexapoda</taxon>
        <taxon>Insecta</taxon>
        <taxon>Pterygota</taxon>
        <taxon>Neoptera</taxon>
        <taxon>Paraneoptera</taxon>
        <taxon>Hemiptera</taxon>
        <taxon>Sternorrhyncha</taxon>
        <taxon>Psylloidea</taxon>
        <taxon>Psyllidae</taxon>
        <taxon>Psyllinae</taxon>
        <taxon>Cacopsylla</taxon>
    </lineage>
</organism>
<accession>A0A8D8RXQ0</accession>
<dbReference type="EMBL" id="HBUF01189267">
    <property type="protein sequence ID" value="CAG6657697.1"/>
    <property type="molecule type" value="Transcribed_RNA"/>
</dbReference>
<reference evidence="1" key="1">
    <citation type="submission" date="2021-05" db="EMBL/GenBank/DDBJ databases">
        <authorList>
            <person name="Alioto T."/>
            <person name="Alioto T."/>
            <person name="Gomez Garrido J."/>
        </authorList>
    </citation>
    <scope>NUCLEOTIDE SEQUENCE</scope>
</reference>
<evidence type="ECO:0000313" key="1">
    <source>
        <dbReference type="EMBL" id="CAG6657697.1"/>
    </source>
</evidence>